<evidence type="ECO:0000313" key="2">
    <source>
        <dbReference type="EMBL" id="OCT79156.1"/>
    </source>
</evidence>
<evidence type="ECO:0000256" key="1">
    <source>
        <dbReference type="SAM" id="MobiDB-lite"/>
    </source>
</evidence>
<reference evidence="3" key="1">
    <citation type="journal article" date="2016" name="Nature">
        <title>Genome evolution in the allotetraploid frog Xenopus laevis.</title>
        <authorList>
            <person name="Session A.M."/>
            <person name="Uno Y."/>
            <person name="Kwon T."/>
            <person name="Chapman J.A."/>
            <person name="Toyoda A."/>
            <person name="Takahashi S."/>
            <person name="Fukui A."/>
            <person name="Hikosaka A."/>
            <person name="Suzuki A."/>
            <person name="Kondo M."/>
            <person name="van Heeringen S.J."/>
            <person name="Quigley I."/>
            <person name="Heinz S."/>
            <person name="Ogino H."/>
            <person name="Ochi H."/>
            <person name="Hellsten U."/>
            <person name="Lyons J.B."/>
            <person name="Simakov O."/>
            <person name="Putnam N."/>
            <person name="Stites J."/>
            <person name="Kuroki Y."/>
            <person name="Tanaka T."/>
            <person name="Michiue T."/>
            <person name="Watanabe M."/>
            <person name="Bogdanovic O."/>
            <person name="Lister R."/>
            <person name="Georgiou G."/>
            <person name="Paranjpe S.S."/>
            <person name="van Kruijsbergen I."/>
            <person name="Shu S."/>
            <person name="Carlson J."/>
            <person name="Kinoshita T."/>
            <person name="Ohta Y."/>
            <person name="Mawaribuchi S."/>
            <person name="Jenkins J."/>
            <person name="Grimwood J."/>
            <person name="Schmutz J."/>
            <person name="Mitros T."/>
            <person name="Mozaffari S.V."/>
            <person name="Suzuki Y."/>
            <person name="Haramoto Y."/>
            <person name="Yamamoto T.S."/>
            <person name="Takagi C."/>
            <person name="Heald R."/>
            <person name="Miller K."/>
            <person name="Haudenschild C."/>
            <person name="Kitzman J."/>
            <person name="Nakayama T."/>
            <person name="Izutsu Y."/>
            <person name="Robert J."/>
            <person name="Fortriede J."/>
            <person name="Burns K."/>
            <person name="Lotay V."/>
            <person name="Karimi K."/>
            <person name="Yasuoka Y."/>
            <person name="Dichmann D.S."/>
            <person name="Flajnik M.F."/>
            <person name="Houston D.W."/>
            <person name="Shendure J."/>
            <person name="DuPasquier L."/>
            <person name="Vize P.D."/>
            <person name="Zorn A.M."/>
            <person name="Ito M."/>
            <person name="Marcotte E.M."/>
            <person name="Wallingford J.B."/>
            <person name="Ito Y."/>
            <person name="Asashima M."/>
            <person name="Ueno N."/>
            <person name="Matsuda Y."/>
            <person name="Veenstra G.J."/>
            <person name="Fujiyama A."/>
            <person name="Harland R.M."/>
            <person name="Taira M."/>
            <person name="Rokhsar D.S."/>
        </authorList>
    </citation>
    <scope>NUCLEOTIDE SEQUENCE [LARGE SCALE GENOMIC DNA]</scope>
    <source>
        <strain evidence="3">J</strain>
    </source>
</reference>
<feature type="compositionally biased region" description="Basic and acidic residues" evidence="1">
    <location>
        <begin position="29"/>
        <end position="67"/>
    </location>
</feature>
<sequence length="67" mass="7583">MRLGHTVDLNNKMLWSKTPCEEVQVIEDPTDRDSRSGKGRLVSERTGADSRRGLEKVGQDAEREEGR</sequence>
<dbReference type="EMBL" id="CM004475">
    <property type="protein sequence ID" value="OCT79156.1"/>
    <property type="molecule type" value="Genomic_DNA"/>
</dbReference>
<dbReference type="AlphaFoldDB" id="A0A974HIT8"/>
<feature type="region of interest" description="Disordered" evidence="1">
    <location>
        <begin position="25"/>
        <end position="67"/>
    </location>
</feature>
<organism evidence="2 3">
    <name type="scientific">Xenopus laevis</name>
    <name type="common">African clawed frog</name>
    <dbReference type="NCBI Taxonomy" id="8355"/>
    <lineage>
        <taxon>Eukaryota</taxon>
        <taxon>Metazoa</taxon>
        <taxon>Chordata</taxon>
        <taxon>Craniata</taxon>
        <taxon>Vertebrata</taxon>
        <taxon>Euteleostomi</taxon>
        <taxon>Amphibia</taxon>
        <taxon>Batrachia</taxon>
        <taxon>Anura</taxon>
        <taxon>Pipoidea</taxon>
        <taxon>Pipidae</taxon>
        <taxon>Xenopodinae</taxon>
        <taxon>Xenopus</taxon>
        <taxon>Xenopus</taxon>
    </lineage>
</organism>
<accession>A0A974HIT8</accession>
<protein>
    <submittedName>
        <fullName evidence="2">Uncharacterized protein</fullName>
    </submittedName>
</protein>
<name>A0A974HIT8_XENLA</name>
<proteinExistence type="predicted"/>
<dbReference type="Proteomes" id="UP000694892">
    <property type="component" value="Chromosome 5S"/>
</dbReference>
<evidence type="ECO:0000313" key="3">
    <source>
        <dbReference type="Proteomes" id="UP000694892"/>
    </source>
</evidence>
<gene>
    <name evidence="2" type="ORF">XELAEV_18030255mg</name>
</gene>